<protein>
    <submittedName>
        <fullName evidence="2">Acetyltransferase family protein</fullName>
    </submittedName>
</protein>
<name>A0A1S2NBI4_9BURK</name>
<dbReference type="SUPFAM" id="SSF55729">
    <property type="entry name" value="Acyl-CoA N-acyltransferases (Nat)"/>
    <property type="match status" value="1"/>
</dbReference>
<keyword evidence="2" id="KW-0808">Transferase</keyword>
<feature type="domain" description="N-acetyltransferase" evidence="1">
    <location>
        <begin position="8"/>
        <end position="173"/>
    </location>
</feature>
<comment type="caution">
    <text evidence="2">The sequence shown here is derived from an EMBL/GenBank/DDBJ whole genome shotgun (WGS) entry which is preliminary data.</text>
</comment>
<accession>A0A1S2NBI4</accession>
<dbReference type="PROSITE" id="PS51186">
    <property type="entry name" value="GNAT"/>
    <property type="match status" value="1"/>
</dbReference>
<dbReference type="EMBL" id="JRYB01000001">
    <property type="protein sequence ID" value="OIJ42203.1"/>
    <property type="molecule type" value="Genomic_DNA"/>
</dbReference>
<dbReference type="InterPro" id="IPR016181">
    <property type="entry name" value="Acyl_CoA_acyltransferase"/>
</dbReference>
<dbReference type="Pfam" id="PF13302">
    <property type="entry name" value="Acetyltransf_3"/>
    <property type="match status" value="1"/>
</dbReference>
<evidence type="ECO:0000259" key="1">
    <source>
        <dbReference type="PROSITE" id="PS51186"/>
    </source>
</evidence>
<dbReference type="GO" id="GO:0016747">
    <property type="term" value="F:acyltransferase activity, transferring groups other than amino-acyl groups"/>
    <property type="evidence" value="ECO:0007669"/>
    <property type="project" value="InterPro"/>
</dbReference>
<dbReference type="PANTHER" id="PTHR43415">
    <property type="entry name" value="SPERMIDINE N(1)-ACETYLTRANSFERASE"/>
    <property type="match status" value="1"/>
</dbReference>
<dbReference type="PANTHER" id="PTHR43415:SF3">
    <property type="entry name" value="GNAT-FAMILY ACETYLTRANSFERASE"/>
    <property type="match status" value="1"/>
</dbReference>
<sequence length="186" mass="21832">MNIQGKTVTLRAPELDDVPRLHRWSNDPEVWNMLGGWHFPFSSRSTEDWVRSRKDGNPTSHVFCIDTPDDGMIGTANLVDIDWKNGNAFHGMMIGEKNLRGRGYALDTVMAIMRYAFMELGLQRLDGDMIAYNQRSIRFYLDKCGWKQEGVRRNWYFRDGRHHDKIVVGVTRDDYLELVRANRYWD</sequence>
<reference evidence="2 3" key="1">
    <citation type="submission" date="2014-10" db="EMBL/GenBank/DDBJ databases">
        <authorList>
            <person name="Seo M.-J."/>
            <person name="Seok Y.J."/>
            <person name="Cha I.-T."/>
        </authorList>
    </citation>
    <scope>NUCLEOTIDE SEQUENCE [LARGE SCALE GENOMIC DNA]</scope>
    <source>
        <strain evidence="2 3">NEU</strain>
    </source>
</reference>
<organism evidence="2 3">
    <name type="scientific">Massilia timonae</name>
    <dbReference type="NCBI Taxonomy" id="47229"/>
    <lineage>
        <taxon>Bacteria</taxon>
        <taxon>Pseudomonadati</taxon>
        <taxon>Pseudomonadota</taxon>
        <taxon>Betaproteobacteria</taxon>
        <taxon>Burkholderiales</taxon>
        <taxon>Oxalobacteraceae</taxon>
        <taxon>Telluria group</taxon>
        <taxon>Massilia</taxon>
    </lineage>
</organism>
<dbReference type="AlphaFoldDB" id="A0A1S2NBI4"/>
<dbReference type="InterPro" id="IPR000182">
    <property type="entry name" value="GNAT_dom"/>
</dbReference>
<gene>
    <name evidence="2" type="ORF">LO55_311</name>
</gene>
<proteinExistence type="predicted"/>
<dbReference type="Gene3D" id="3.40.630.30">
    <property type="match status" value="1"/>
</dbReference>
<dbReference type="RefSeq" id="WP_071360177.1">
    <property type="nucleotide sequence ID" value="NZ_JRYB01000001.1"/>
</dbReference>
<evidence type="ECO:0000313" key="2">
    <source>
        <dbReference type="EMBL" id="OIJ42203.1"/>
    </source>
</evidence>
<evidence type="ECO:0000313" key="3">
    <source>
        <dbReference type="Proteomes" id="UP000180246"/>
    </source>
</evidence>
<dbReference type="Proteomes" id="UP000180246">
    <property type="component" value="Unassembled WGS sequence"/>
</dbReference>